<evidence type="ECO:0000313" key="14">
    <source>
        <dbReference type="Proteomes" id="UP001595816"/>
    </source>
</evidence>
<dbReference type="Pfam" id="PF02518">
    <property type="entry name" value="HATPase_c"/>
    <property type="match status" value="1"/>
</dbReference>
<dbReference type="CDD" id="cd00075">
    <property type="entry name" value="HATPase"/>
    <property type="match status" value="1"/>
</dbReference>
<dbReference type="SMART" id="SM00304">
    <property type="entry name" value="HAMP"/>
    <property type="match status" value="1"/>
</dbReference>
<dbReference type="CDD" id="cd06225">
    <property type="entry name" value="HAMP"/>
    <property type="match status" value="1"/>
</dbReference>
<dbReference type="SUPFAM" id="SSF47384">
    <property type="entry name" value="Homodimeric domain of signal transducing histidine kinase"/>
    <property type="match status" value="1"/>
</dbReference>
<dbReference type="InterPro" id="IPR003660">
    <property type="entry name" value="HAMP_dom"/>
</dbReference>
<evidence type="ECO:0000259" key="12">
    <source>
        <dbReference type="PROSITE" id="PS50885"/>
    </source>
</evidence>
<keyword evidence="14" id="KW-1185">Reference proteome</keyword>
<comment type="subcellular location">
    <subcellularLocation>
        <location evidence="2">Cell membrane</location>
    </subcellularLocation>
</comment>
<dbReference type="PANTHER" id="PTHR45436">
    <property type="entry name" value="SENSOR HISTIDINE KINASE YKOH"/>
    <property type="match status" value="1"/>
</dbReference>
<keyword evidence="6" id="KW-0812">Transmembrane</keyword>
<evidence type="ECO:0000256" key="9">
    <source>
        <dbReference type="ARBA" id="ARBA00023012"/>
    </source>
</evidence>
<dbReference type="InterPro" id="IPR004358">
    <property type="entry name" value="Sig_transdc_His_kin-like_C"/>
</dbReference>
<dbReference type="PRINTS" id="PR00344">
    <property type="entry name" value="BCTRLSENSOR"/>
</dbReference>
<dbReference type="Gene3D" id="1.10.287.130">
    <property type="match status" value="1"/>
</dbReference>
<keyword evidence="9" id="KW-0902">Two-component regulatory system</keyword>
<keyword evidence="4" id="KW-0597">Phosphoprotein</keyword>
<dbReference type="PANTHER" id="PTHR45436:SF5">
    <property type="entry name" value="SENSOR HISTIDINE KINASE TRCS"/>
    <property type="match status" value="1"/>
</dbReference>
<accession>A0ABV8LM22</accession>
<feature type="domain" description="HAMP" evidence="12">
    <location>
        <begin position="118"/>
        <end position="171"/>
    </location>
</feature>
<proteinExistence type="predicted"/>
<dbReference type="EMBL" id="JBHSAY010000008">
    <property type="protein sequence ID" value="MFC4132030.1"/>
    <property type="molecule type" value="Genomic_DNA"/>
</dbReference>
<keyword evidence="13" id="KW-0067">ATP-binding</keyword>
<dbReference type="PROSITE" id="PS50109">
    <property type="entry name" value="HIS_KIN"/>
    <property type="match status" value="1"/>
</dbReference>
<dbReference type="SMART" id="SM00387">
    <property type="entry name" value="HATPase_c"/>
    <property type="match status" value="1"/>
</dbReference>
<dbReference type="PROSITE" id="PS50885">
    <property type="entry name" value="HAMP"/>
    <property type="match status" value="1"/>
</dbReference>
<keyword evidence="7" id="KW-0418">Kinase</keyword>
<name>A0ABV8LM22_9ACTN</name>
<evidence type="ECO:0000256" key="1">
    <source>
        <dbReference type="ARBA" id="ARBA00000085"/>
    </source>
</evidence>
<evidence type="ECO:0000313" key="13">
    <source>
        <dbReference type="EMBL" id="MFC4132030.1"/>
    </source>
</evidence>
<dbReference type="SUPFAM" id="SSF158472">
    <property type="entry name" value="HAMP domain-like"/>
    <property type="match status" value="1"/>
</dbReference>
<dbReference type="InterPro" id="IPR003661">
    <property type="entry name" value="HisK_dim/P_dom"/>
</dbReference>
<evidence type="ECO:0000256" key="4">
    <source>
        <dbReference type="ARBA" id="ARBA00022553"/>
    </source>
</evidence>
<keyword evidence="10" id="KW-0472">Membrane</keyword>
<dbReference type="RefSeq" id="WP_253749873.1">
    <property type="nucleotide sequence ID" value="NZ_JAMZDZ010000001.1"/>
</dbReference>
<keyword evidence="8" id="KW-1133">Transmembrane helix</keyword>
<reference evidence="14" key="1">
    <citation type="journal article" date="2019" name="Int. J. Syst. Evol. Microbiol.">
        <title>The Global Catalogue of Microorganisms (GCM) 10K type strain sequencing project: providing services to taxonomists for standard genome sequencing and annotation.</title>
        <authorList>
            <consortium name="The Broad Institute Genomics Platform"/>
            <consortium name="The Broad Institute Genome Sequencing Center for Infectious Disease"/>
            <person name="Wu L."/>
            <person name="Ma J."/>
        </authorList>
    </citation>
    <scope>NUCLEOTIDE SEQUENCE [LARGE SCALE GENOMIC DNA]</scope>
    <source>
        <strain evidence="14">CGMCC 4.7289</strain>
    </source>
</reference>
<dbReference type="SUPFAM" id="SSF55874">
    <property type="entry name" value="ATPase domain of HSP90 chaperone/DNA topoisomerase II/histidine kinase"/>
    <property type="match status" value="1"/>
</dbReference>
<evidence type="ECO:0000256" key="7">
    <source>
        <dbReference type="ARBA" id="ARBA00022777"/>
    </source>
</evidence>
<evidence type="ECO:0000256" key="2">
    <source>
        <dbReference type="ARBA" id="ARBA00004236"/>
    </source>
</evidence>
<dbReference type="InterPro" id="IPR036890">
    <property type="entry name" value="HATPase_C_sf"/>
</dbReference>
<organism evidence="13 14">
    <name type="scientific">Hamadaea flava</name>
    <dbReference type="NCBI Taxonomy" id="1742688"/>
    <lineage>
        <taxon>Bacteria</taxon>
        <taxon>Bacillati</taxon>
        <taxon>Actinomycetota</taxon>
        <taxon>Actinomycetes</taxon>
        <taxon>Micromonosporales</taxon>
        <taxon>Micromonosporaceae</taxon>
        <taxon>Hamadaea</taxon>
    </lineage>
</organism>
<dbReference type="InterPro" id="IPR003594">
    <property type="entry name" value="HATPase_dom"/>
</dbReference>
<dbReference type="Pfam" id="PF00512">
    <property type="entry name" value="HisKA"/>
    <property type="match status" value="1"/>
</dbReference>
<dbReference type="EC" id="2.7.13.3" evidence="3"/>
<dbReference type="GO" id="GO:0005524">
    <property type="term" value="F:ATP binding"/>
    <property type="evidence" value="ECO:0007669"/>
    <property type="project" value="UniProtKB-KW"/>
</dbReference>
<evidence type="ECO:0000256" key="6">
    <source>
        <dbReference type="ARBA" id="ARBA00022692"/>
    </source>
</evidence>
<evidence type="ECO:0000256" key="5">
    <source>
        <dbReference type="ARBA" id="ARBA00022679"/>
    </source>
</evidence>
<dbReference type="Proteomes" id="UP001595816">
    <property type="component" value="Unassembled WGS sequence"/>
</dbReference>
<keyword evidence="13" id="KW-0547">Nucleotide-binding</keyword>
<evidence type="ECO:0000256" key="8">
    <source>
        <dbReference type="ARBA" id="ARBA00022989"/>
    </source>
</evidence>
<sequence length="389" mass="41962">MSSLSRGSLRLRMTLAFSLIFLFGGAAVLFGSVILVRNSMSYALNGAIESKYEQIGTRTPGSGEPRQDKEAIYEQLEADQVTKQVIIDSMQANLLRKGGATVLGVWLVGTATGWFLAGRVLRPLNTITAAAQRIAGRTLHRRISLGHPPGEVKTLADSFDRMLDRIDDAFAGQERFIANAAHELKTPIAMNRTLVEVAMRKRTAPPEIQALGENLLEINLRHERLIESLLTLASAGHAITQPRPADLADLAQSALAATDTQDAIIVSDLRPARTVGDAILLEQVIRNLVDNAVRYNVPGGRVEIHTRSFVHEVQVMVVNTGPIIAPHEVPALFEPFRRLTDRVGSARGSGLGLSIVRAVAQAHKGDVSATPRPGGGLQVCVTLPALSVR</sequence>
<dbReference type="CDD" id="cd00082">
    <property type="entry name" value="HisKA"/>
    <property type="match status" value="1"/>
</dbReference>
<gene>
    <name evidence="13" type="ORF">ACFOZ4_15580</name>
</gene>
<dbReference type="Gene3D" id="3.30.565.10">
    <property type="entry name" value="Histidine kinase-like ATPase, C-terminal domain"/>
    <property type="match status" value="1"/>
</dbReference>
<dbReference type="Pfam" id="PF00672">
    <property type="entry name" value="HAMP"/>
    <property type="match status" value="1"/>
</dbReference>
<protein>
    <recommendedName>
        <fullName evidence="3">histidine kinase</fullName>
        <ecNumber evidence="3">2.7.13.3</ecNumber>
    </recommendedName>
</protein>
<dbReference type="InterPro" id="IPR005467">
    <property type="entry name" value="His_kinase_dom"/>
</dbReference>
<feature type="domain" description="Histidine kinase" evidence="11">
    <location>
        <begin position="179"/>
        <end position="387"/>
    </location>
</feature>
<keyword evidence="5" id="KW-0808">Transferase</keyword>
<dbReference type="InterPro" id="IPR036097">
    <property type="entry name" value="HisK_dim/P_sf"/>
</dbReference>
<evidence type="ECO:0000256" key="10">
    <source>
        <dbReference type="ARBA" id="ARBA00023136"/>
    </source>
</evidence>
<evidence type="ECO:0000259" key="11">
    <source>
        <dbReference type="PROSITE" id="PS50109"/>
    </source>
</evidence>
<dbReference type="Gene3D" id="6.10.340.10">
    <property type="match status" value="1"/>
</dbReference>
<comment type="caution">
    <text evidence="13">The sequence shown here is derived from an EMBL/GenBank/DDBJ whole genome shotgun (WGS) entry which is preliminary data.</text>
</comment>
<dbReference type="SMART" id="SM00388">
    <property type="entry name" value="HisKA"/>
    <property type="match status" value="1"/>
</dbReference>
<comment type="catalytic activity">
    <reaction evidence="1">
        <text>ATP + protein L-histidine = ADP + protein N-phospho-L-histidine.</text>
        <dbReference type="EC" id="2.7.13.3"/>
    </reaction>
</comment>
<dbReference type="InterPro" id="IPR050428">
    <property type="entry name" value="TCS_sensor_his_kinase"/>
</dbReference>
<evidence type="ECO:0000256" key="3">
    <source>
        <dbReference type="ARBA" id="ARBA00012438"/>
    </source>
</evidence>